<organism evidence="2 3">
    <name type="scientific">Cyclocybe aegerita</name>
    <name type="common">Black poplar mushroom</name>
    <name type="synonym">Agrocybe aegerita</name>
    <dbReference type="NCBI Taxonomy" id="1973307"/>
    <lineage>
        <taxon>Eukaryota</taxon>
        <taxon>Fungi</taxon>
        <taxon>Dikarya</taxon>
        <taxon>Basidiomycota</taxon>
        <taxon>Agaricomycotina</taxon>
        <taxon>Agaricomycetes</taxon>
        <taxon>Agaricomycetidae</taxon>
        <taxon>Agaricales</taxon>
        <taxon>Agaricineae</taxon>
        <taxon>Bolbitiaceae</taxon>
        <taxon>Cyclocybe</taxon>
    </lineage>
</organism>
<reference evidence="2 3" key="1">
    <citation type="submission" date="2020-01" db="EMBL/GenBank/DDBJ databases">
        <authorList>
            <person name="Gupta K D."/>
        </authorList>
    </citation>
    <scope>NUCLEOTIDE SEQUENCE [LARGE SCALE GENOMIC DNA]</scope>
</reference>
<dbReference type="EMBL" id="CACVBS010000074">
    <property type="protein sequence ID" value="CAA7269090.1"/>
    <property type="molecule type" value="Genomic_DNA"/>
</dbReference>
<evidence type="ECO:0000256" key="1">
    <source>
        <dbReference type="SAM" id="MobiDB-lite"/>
    </source>
</evidence>
<feature type="region of interest" description="Disordered" evidence="1">
    <location>
        <begin position="554"/>
        <end position="573"/>
    </location>
</feature>
<protein>
    <submittedName>
        <fullName evidence="2">Uncharacterized protein</fullName>
    </submittedName>
</protein>
<proteinExistence type="predicted"/>
<name>A0A8S0WGS9_CYCAE</name>
<dbReference type="OrthoDB" id="2757639at2759"/>
<dbReference type="Proteomes" id="UP000467700">
    <property type="component" value="Unassembled WGS sequence"/>
</dbReference>
<dbReference type="AlphaFoldDB" id="A0A8S0WGS9"/>
<keyword evidence="3" id="KW-1185">Reference proteome</keyword>
<accession>A0A8S0WGS9</accession>
<gene>
    <name evidence="2" type="ORF">AAE3_LOCUS11297</name>
</gene>
<comment type="caution">
    <text evidence="2">The sequence shown here is derived from an EMBL/GenBank/DDBJ whole genome shotgun (WGS) entry which is preliminary data.</text>
</comment>
<sequence>MSSLESASTASSTLDSLLDSQLHNLLCRIRSLTTILQGPKECDPATAAKENAIPDFFNHLTTLLSCGDKDNQDGAKAIAVTGATFVEGFRALVVTPTNPDATTDFAGLLKVQKIARDEDRTVDDVVEGAIDVPLQEHIKDIITVLSGLEFDTVSGTSDDFNHFCIFVVARCFRTLRARVLSDKVLRERVFNTLRFWKPPDEFDVPILKFGRGDTILHWVHFLAWILTKLDSAVKDVHQVYSSQTNVDAKIFSRVNALCRDLYFFLELKDGYIVRTLLKSVENVFRLRVTDSDKDVGKERQTDMRMEKQENMATLVLRYLKGIASWHTAIFALLQDTKTKELAKSATVGLIEVYPQSEEVAPFAELEKEYYRRFPRADVQERRDIVALLGEHYKPAFTGSVHAEAALMGIFNHYYQNNAPPLPQDVVDVPDLLRELVDPLCLDNFWLASCDPYMVLELRRANKGRAIAVSEKCCWCCQRLRELVEPKIALPGTHGILVAWNPPSVGIDAKVLEKLGDELWLKLRRRLWDRASSMAHLDHSSGTSPETLPITDMALPASEKKEEIDEATSWARYD</sequence>
<evidence type="ECO:0000313" key="2">
    <source>
        <dbReference type="EMBL" id="CAA7269090.1"/>
    </source>
</evidence>
<evidence type="ECO:0000313" key="3">
    <source>
        <dbReference type="Proteomes" id="UP000467700"/>
    </source>
</evidence>